<dbReference type="EnsemblMetazoa" id="PPA46846.1">
    <property type="protein sequence ID" value="PPA46846.1"/>
    <property type="gene ID" value="WBGene00304625"/>
</dbReference>
<dbReference type="InterPro" id="IPR040264">
    <property type="entry name" value="T15H9.4-like"/>
</dbReference>
<feature type="region of interest" description="Disordered" evidence="1">
    <location>
        <begin position="386"/>
        <end position="509"/>
    </location>
</feature>
<evidence type="ECO:0008006" key="4">
    <source>
        <dbReference type="Google" id="ProtNLM"/>
    </source>
</evidence>
<feature type="compositionally biased region" description="Basic and acidic residues" evidence="1">
    <location>
        <begin position="498"/>
        <end position="509"/>
    </location>
</feature>
<evidence type="ECO:0000313" key="2">
    <source>
        <dbReference type="EnsemblMetazoa" id="PPA46846.1"/>
    </source>
</evidence>
<dbReference type="PANTHER" id="PTHR31327:SF7">
    <property type="entry name" value="PDZ DOMAIN-CONTAINING PROTEIN"/>
    <property type="match status" value="1"/>
</dbReference>
<dbReference type="GO" id="GO:0000785">
    <property type="term" value="C:chromatin"/>
    <property type="evidence" value="ECO:0000318"/>
    <property type="project" value="GO_Central"/>
</dbReference>
<sequence>MSIAKKSSDKKKNKQKDPPRKKDSKKSGKGKGENDVDEKHMVKFMKKLKEISEDDFVVETVSVHLQTYYESKIKLTMENTVSGAPVCATTSIDLGDQVIAINGKKVSNREESRQLFKDIKKEVLRESGGKKVDFEVQITRRRLRRLKLSPMPKMLVSEDLPKGFEFYEALLVLYPNSSIGFNVKPAINLRCMVSSVDGGWKSVAKKVFQVGDIILYISGGKDGQEVNSVAAAKTALTKYAKGSFIRVWFARAKDPVCVRQVRAALVQEKVANHADPRMAADCMDIVKDELAAMDYRKNKKMTFPEVVRDYNESEKRRIDFRKTSKFAKIGVEAHVNPHHLSVVPAREKKKPMALPPPIVSVPPPSPPPPPILPPVVNPFEIIKKMKKVPGKNKSRDSKEEKDEKKKGSAESDQVDIPPSPPLSIYPFYAHHDVDSSRKNSKKNKSNEDDNKNVKSNYVMEDMNKNPVLGYKVDMLPHEGTNDGSTKKSSSEAGADSSSTKDKENEKLKN</sequence>
<reference evidence="3" key="1">
    <citation type="journal article" date="2008" name="Nat. Genet.">
        <title>The Pristionchus pacificus genome provides a unique perspective on nematode lifestyle and parasitism.</title>
        <authorList>
            <person name="Dieterich C."/>
            <person name="Clifton S.W."/>
            <person name="Schuster L.N."/>
            <person name="Chinwalla A."/>
            <person name="Delehaunty K."/>
            <person name="Dinkelacker I."/>
            <person name="Fulton L."/>
            <person name="Fulton R."/>
            <person name="Godfrey J."/>
            <person name="Minx P."/>
            <person name="Mitreva M."/>
            <person name="Roeseler W."/>
            <person name="Tian H."/>
            <person name="Witte H."/>
            <person name="Yang S.P."/>
            <person name="Wilson R.K."/>
            <person name="Sommer R.J."/>
        </authorList>
    </citation>
    <scope>NUCLEOTIDE SEQUENCE [LARGE SCALE GENOMIC DNA]</scope>
    <source>
        <strain evidence="3">PS312</strain>
    </source>
</reference>
<dbReference type="Proteomes" id="UP000005239">
    <property type="component" value="Unassembled WGS sequence"/>
</dbReference>
<organism evidence="2 3">
    <name type="scientific">Pristionchus pacificus</name>
    <name type="common">Parasitic nematode worm</name>
    <dbReference type="NCBI Taxonomy" id="54126"/>
    <lineage>
        <taxon>Eukaryota</taxon>
        <taxon>Metazoa</taxon>
        <taxon>Ecdysozoa</taxon>
        <taxon>Nematoda</taxon>
        <taxon>Chromadorea</taxon>
        <taxon>Rhabditida</taxon>
        <taxon>Rhabditina</taxon>
        <taxon>Diplogasteromorpha</taxon>
        <taxon>Diplogasteroidea</taxon>
        <taxon>Neodiplogasteridae</taxon>
        <taxon>Pristionchus</taxon>
    </lineage>
</organism>
<feature type="compositionally biased region" description="Basic and acidic residues" evidence="1">
    <location>
        <begin position="393"/>
        <end position="409"/>
    </location>
</feature>
<keyword evidence="3" id="KW-1185">Reference proteome</keyword>
<reference evidence="2" key="2">
    <citation type="submission" date="2022-06" db="UniProtKB">
        <authorList>
            <consortium name="EnsemblMetazoa"/>
        </authorList>
    </citation>
    <scope>IDENTIFICATION</scope>
    <source>
        <strain evidence="2">PS312</strain>
    </source>
</reference>
<dbReference type="PANTHER" id="PTHR31327">
    <property type="entry name" value="SPERM MEIOSIS PDZ DOMAIN CONTAINING PROTEINS-RELATED"/>
    <property type="match status" value="1"/>
</dbReference>
<proteinExistence type="predicted"/>
<dbReference type="OrthoDB" id="5875756at2759"/>
<protein>
    <recommendedName>
        <fullName evidence="4">PDZ domain-containing protein</fullName>
    </recommendedName>
</protein>
<dbReference type="AlphaFoldDB" id="A0A8R1V511"/>
<evidence type="ECO:0000256" key="1">
    <source>
        <dbReference type="SAM" id="MobiDB-lite"/>
    </source>
</evidence>
<evidence type="ECO:0000313" key="3">
    <source>
        <dbReference type="Proteomes" id="UP000005239"/>
    </source>
</evidence>
<feature type="region of interest" description="Disordered" evidence="1">
    <location>
        <begin position="1"/>
        <end position="38"/>
    </location>
</feature>
<name>A0A8R1V511_PRIPA</name>
<feature type="compositionally biased region" description="Basic and acidic residues" evidence="1">
    <location>
        <begin position="474"/>
        <end position="489"/>
    </location>
</feature>
<accession>A0A8R1V511</accession>
<gene>
    <name evidence="2" type="primary">WBGene00304625</name>
</gene>